<gene>
    <name evidence="3" type="ORF">PTI45_02485</name>
</gene>
<keyword evidence="2" id="KW-1133">Transmembrane helix</keyword>
<accession>A0A1E3L2N6</accession>
<name>A0A1E3L2N6_9BACL</name>
<feature type="compositionally biased region" description="Basic and acidic residues" evidence="1">
    <location>
        <begin position="1"/>
        <end position="10"/>
    </location>
</feature>
<protein>
    <submittedName>
        <fullName evidence="3">Uncharacterized protein</fullName>
    </submittedName>
</protein>
<dbReference type="AlphaFoldDB" id="A0A1E3L2N6"/>
<evidence type="ECO:0000313" key="3">
    <source>
        <dbReference type="EMBL" id="ODP28067.1"/>
    </source>
</evidence>
<comment type="caution">
    <text evidence="3">The sequence shown here is derived from an EMBL/GenBank/DDBJ whole genome shotgun (WGS) entry which is preliminary data.</text>
</comment>
<feature type="region of interest" description="Disordered" evidence="1">
    <location>
        <begin position="67"/>
        <end position="87"/>
    </location>
</feature>
<dbReference type="Proteomes" id="UP000094578">
    <property type="component" value="Unassembled WGS sequence"/>
</dbReference>
<sequence>MSERLSRLERYSNTATTRETKQSSRVAKYSSGEEGLLTGGRIRLPAGRKKNAAHTVRRAVNEQGVLTRSRTGEVSETDEEENEKDKEYVPRSTIYPSRKIKIAKFFYGYLIFLFVALTIMLLWWGIKLSGFMPNWYWLQNLAGRSGL</sequence>
<evidence type="ECO:0000313" key="4">
    <source>
        <dbReference type="Proteomes" id="UP000094578"/>
    </source>
</evidence>
<dbReference type="RefSeq" id="WP_069327897.1">
    <property type="nucleotide sequence ID" value="NZ_MDER01000043.1"/>
</dbReference>
<evidence type="ECO:0000256" key="2">
    <source>
        <dbReference type="SAM" id="Phobius"/>
    </source>
</evidence>
<keyword evidence="2" id="KW-0812">Transmembrane</keyword>
<keyword evidence="4" id="KW-1185">Reference proteome</keyword>
<feature type="region of interest" description="Disordered" evidence="1">
    <location>
        <begin position="1"/>
        <end position="32"/>
    </location>
</feature>
<feature type="transmembrane region" description="Helical" evidence="2">
    <location>
        <begin position="106"/>
        <end position="126"/>
    </location>
</feature>
<organism evidence="3 4">
    <name type="scientific">Paenibacillus nuruki</name>
    <dbReference type="NCBI Taxonomy" id="1886670"/>
    <lineage>
        <taxon>Bacteria</taxon>
        <taxon>Bacillati</taxon>
        <taxon>Bacillota</taxon>
        <taxon>Bacilli</taxon>
        <taxon>Bacillales</taxon>
        <taxon>Paenibacillaceae</taxon>
        <taxon>Paenibacillus</taxon>
    </lineage>
</organism>
<proteinExistence type="predicted"/>
<evidence type="ECO:0000256" key="1">
    <source>
        <dbReference type="SAM" id="MobiDB-lite"/>
    </source>
</evidence>
<keyword evidence="2" id="KW-0472">Membrane</keyword>
<dbReference type="EMBL" id="MDER01000043">
    <property type="protein sequence ID" value="ODP28067.1"/>
    <property type="molecule type" value="Genomic_DNA"/>
</dbReference>
<reference evidence="3 4" key="1">
    <citation type="submission" date="2016-08" db="EMBL/GenBank/DDBJ databases">
        <title>Genome sequencing of Paenibacillus sp. TI45-13ar, isolated from Korean traditional nuruk.</title>
        <authorList>
            <person name="Kim S.-J."/>
        </authorList>
    </citation>
    <scope>NUCLEOTIDE SEQUENCE [LARGE SCALE GENOMIC DNA]</scope>
    <source>
        <strain evidence="3 4">TI45-13ar</strain>
    </source>
</reference>